<comment type="caution">
    <text evidence="9">The sequence shown here is derived from an EMBL/GenBank/DDBJ whole genome shotgun (WGS) entry which is preliminary data.</text>
</comment>
<sequence>MVTLTKTAGPARPARLLKSVRPGEAVGAVLVLLLLVAMVAPSVLAPYDPFEINPSEAFQGPSWSHWFGTDESGRDAFSRVIHGTQSSILIGLLAMAIGLGLAVVLGTLAGLGNRALDFAVGRVLEVLFAVPVLLLALLFVAVLGSGVVPSGIAVGLATAPGYARLIRSQVISARTSGYAEAATVLGRSRWTSLRRHILPNMASRLFVLATLGVGQAVVWACSLSFLGLGVAPPNTEWGAMLAAGRDYISNAWWLTVFPGVFIVLTAATLTLLGRSLQNRSREA</sequence>
<keyword evidence="5 7" id="KW-1133">Transmembrane helix</keyword>
<evidence type="ECO:0000256" key="3">
    <source>
        <dbReference type="ARBA" id="ARBA00022475"/>
    </source>
</evidence>
<evidence type="ECO:0000313" key="9">
    <source>
        <dbReference type="EMBL" id="ROO85404.1"/>
    </source>
</evidence>
<feature type="transmembrane region" description="Helical" evidence="7">
    <location>
        <begin position="123"/>
        <end position="142"/>
    </location>
</feature>
<dbReference type="GO" id="GO:0055085">
    <property type="term" value="P:transmembrane transport"/>
    <property type="evidence" value="ECO:0007669"/>
    <property type="project" value="InterPro"/>
</dbReference>
<dbReference type="CDD" id="cd06261">
    <property type="entry name" value="TM_PBP2"/>
    <property type="match status" value="1"/>
</dbReference>
<dbReference type="InterPro" id="IPR035906">
    <property type="entry name" value="MetI-like_sf"/>
</dbReference>
<evidence type="ECO:0000259" key="8">
    <source>
        <dbReference type="PROSITE" id="PS50928"/>
    </source>
</evidence>
<dbReference type="AlphaFoldDB" id="A0A3N1CVW9"/>
<dbReference type="EMBL" id="RJKE01000001">
    <property type="protein sequence ID" value="ROO85404.1"/>
    <property type="molecule type" value="Genomic_DNA"/>
</dbReference>
<evidence type="ECO:0000256" key="4">
    <source>
        <dbReference type="ARBA" id="ARBA00022692"/>
    </source>
</evidence>
<dbReference type="Gene3D" id="1.10.3720.10">
    <property type="entry name" value="MetI-like"/>
    <property type="match status" value="1"/>
</dbReference>
<reference evidence="9 10" key="1">
    <citation type="submission" date="2018-11" db="EMBL/GenBank/DDBJ databases">
        <title>Sequencing the genomes of 1000 actinobacteria strains.</title>
        <authorList>
            <person name="Klenk H.-P."/>
        </authorList>
    </citation>
    <scope>NUCLEOTIDE SEQUENCE [LARGE SCALE GENOMIC DNA]</scope>
    <source>
        <strain evidence="9 10">DSM 44254</strain>
    </source>
</reference>
<evidence type="ECO:0000313" key="10">
    <source>
        <dbReference type="Proteomes" id="UP000272400"/>
    </source>
</evidence>
<evidence type="ECO:0000256" key="7">
    <source>
        <dbReference type="RuleBase" id="RU363032"/>
    </source>
</evidence>
<organism evidence="9 10">
    <name type="scientific">Actinocorallia herbida</name>
    <dbReference type="NCBI Taxonomy" id="58109"/>
    <lineage>
        <taxon>Bacteria</taxon>
        <taxon>Bacillati</taxon>
        <taxon>Actinomycetota</taxon>
        <taxon>Actinomycetes</taxon>
        <taxon>Streptosporangiales</taxon>
        <taxon>Thermomonosporaceae</taxon>
        <taxon>Actinocorallia</taxon>
    </lineage>
</organism>
<keyword evidence="2 7" id="KW-0813">Transport</keyword>
<evidence type="ECO:0000256" key="5">
    <source>
        <dbReference type="ARBA" id="ARBA00022989"/>
    </source>
</evidence>
<protein>
    <submittedName>
        <fullName evidence="9">Peptide/nickel transport system permease protein</fullName>
    </submittedName>
</protein>
<feature type="transmembrane region" description="Helical" evidence="7">
    <location>
        <begin position="205"/>
        <end position="231"/>
    </location>
</feature>
<name>A0A3N1CVW9_9ACTN</name>
<keyword evidence="4 7" id="KW-0812">Transmembrane</keyword>
<dbReference type="PANTHER" id="PTHR43386">
    <property type="entry name" value="OLIGOPEPTIDE TRANSPORT SYSTEM PERMEASE PROTEIN APPC"/>
    <property type="match status" value="1"/>
</dbReference>
<comment type="subcellular location">
    <subcellularLocation>
        <location evidence="1 7">Cell membrane</location>
        <topology evidence="1 7">Multi-pass membrane protein</topology>
    </subcellularLocation>
</comment>
<keyword evidence="10" id="KW-1185">Reference proteome</keyword>
<accession>A0A3N1CVW9</accession>
<keyword evidence="6 7" id="KW-0472">Membrane</keyword>
<dbReference type="Pfam" id="PF00528">
    <property type="entry name" value="BPD_transp_1"/>
    <property type="match status" value="1"/>
</dbReference>
<dbReference type="Proteomes" id="UP000272400">
    <property type="component" value="Unassembled WGS sequence"/>
</dbReference>
<keyword evidence="3" id="KW-1003">Cell membrane</keyword>
<dbReference type="InterPro" id="IPR050366">
    <property type="entry name" value="BP-dependent_transpt_permease"/>
</dbReference>
<dbReference type="PROSITE" id="PS50928">
    <property type="entry name" value="ABC_TM1"/>
    <property type="match status" value="1"/>
</dbReference>
<gene>
    <name evidence="9" type="ORF">EDD29_2947</name>
</gene>
<evidence type="ECO:0000256" key="1">
    <source>
        <dbReference type="ARBA" id="ARBA00004651"/>
    </source>
</evidence>
<feature type="transmembrane region" description="Helical" evidence="7">
    <location>
        <begin position="25"/>
        <end position="45"/>
    </location>
</feature>
<feature type="transmembrane region" description="Helical" evidence="7">
    <location>
        <begin position="88"/>
        <end position="111"/>
    </location>
</feature>
<comment type="similarity">
    <text evidence="7">Belongs to the binding-protein-dependent transport system permease family.</text>
</comment>
<dbReference type="GO" id="GO:0005886">
    <property type="term" value="C:plasma membrane"/>
    <property type="evidence" value="ECO:0007669"/>
    <property type="project" value="UniProtKB-SubCell"/>
</dbReference>
<dbReference type="InterPro" id="IPR000515">
    <property type="entry name" value="MetI-like"/>
</dbReference>
<dbReference type="OrthoDB" id="6637947at2"/>
<feature type="domain" description="ABC transmembrane type-1" evidence="8">
    <location>
        <begin position="84"/>
        <end position="273"/>
    </location>
</feature>
<evidence type="ECO:0000256" key="2">
    <source>
        <dbReference type="ARBA" id="ARBA00022448"/>
    </source>
</evidence>
<dbReference type="SUPFAM" id="SSF161098">
    <property type="entry name" value="MetI-like"/>
    <property type="match status" value="1"/>
</dbReference>
<proteinExistence type="inferred from homology"/>
<evidence type="ECO:0000256" key="6">
    <source>
        <dbReference type="ARBA" id="ARBA00023136"/>
    </source>
</evidence>
<dbReference type="RefSeq" id="WP_123664917.1">
    <property type="nucleotide sequence ID" value="NZ_RJKE01000001.1"/>
</dbReference>
<dbReference type="PANTHER" id="PTHR43386:SF25">
    <property type="entry name" value="PEPTIDE ABC TRANSPORTER PERMEASE PROTEIN"/>
    <property type="match status" value="1"/>
</dbReference>
<feature type="transmembrane region" description="Helical" evidence="7">
    <location>
        <begin position="251"/>
        <end position="272"/>
    </location>
</feature>